<dbReference type="InterPro" id="IPR038396">
    <property type="entry name" value="SpoIIAA-like_sf"/>
</dbReference>
<dbReference type="EMBL" id="ONZF01000005">
    <property type="protein sequence ID" value="SPJ24838.1"/>
    <property type="molecule type" value="Genomic_DNA"/>
</dbReference>
<dbReference type="OrthoDB" id="5457369at2"/>
<sequence length="132" mass="14550">MFTTPSVREEPTDTGNVFAFHIVKEVSAEDMTAMSEYMNAQFDTHDKVSMLLIFDHYDGAETGASLNLEALKARFRSLAKVERYGVVNAPDRAAKLIETMGAIIPVEAKTFDREDDGWSFVGARPKGMTPGA</sequence>
<evidence type="ECO:0000313" key="2">
    <source>
        <dbReference type="Proteomes" id="UP000244912"/>
    </source>
</evidence>
<keyword evidence="2" id="KW-1185">Reference proteome</keyword>
<dbReference type="SUPFAM" id="SSF52091">
    <property type="entry name" value="SpoIIaa-like"/>
    <property type="match status" value="1"/>
</dbReference>
<dbReference type="Pfam" id="PF11964">
    <property type="entry name" value="SpoIIAA-like"/>
    <property type="match status" value="1"/>
</dbReference>
<gene>
    <name evidence="1" type="ORF">PAA8504_02678</name>
</gene>
<dbReference type="AlphaFoldDB" id="A0A2R8BXF1"/>
<protein>
    <submittedName>
        <fullName evidence="1">Uncharacterized protein</fullName>
    </submittedName>
</protein>
<dbReference type="InterPro" id="IPR021866">
    <property type="entry name" value="SpoIIAA-like"/>
</dbReference>
<accession>A0A2R8BXF1</accession>
<organism evidence="1 2">
    <name type="scientific">Palleronia abyssalis</name>
    <dbReference type="NCBI Taxonomy" id="1501240"/>
    <lineage>
        <taxon>Bacteria</taxon>
        <taxon>Pseudomonadati</taxon>
        <taxon>Pseudomonadota</taxon>
        <taxon>Alphaproteobacteria</taxon>
        <taxon>Rhodobacterales</taxon>
        <taxon>Roseobacteraceae</taxon>
        <taxon>Palleronia</taxon>
    </lineage>
</organism>
<reference evidence="1 2" key="1">
    <citation type="submission" date="2018-03" db="EMBL/GenBank/DDBJ databases">
        <authorList>
            <person name="Keele B.F."/>
        </authorList>
    </citation>
    <scope>NUCLEOTIDE SEQUENCE [LARGE SCALE GENOMIC DNA]</scope>
    <source>
        <strain evidence="1 2">CECT 8504</strain>
    </source>
</reference>
<evidence type="ECO:0000313" key="1">
    <source>
        <dbReference type="EMBL" id="SPJ24838.1"/>
    </source>
</evidence>
<dbReference type="Proteomes" id="UP000244912">
    <property type="component" value="Unassembled WGS sequence"/>
</dbReference>
<proteinExistence type="predicted"/>
<name>A0A2R8BXF1_9RHOB</name>
<dbReference type="RefSeq" id="WP_108894641.1">
    <property type="nucleotide sequence ID" value="NZ_ONZF01000005.1"/>
</dbReference>
<dbReference type="Gene3D" id="3.40.50.10600">
    <property type="entry name" value="SpoIIaa-like domains"/>
    <property type="match status" value="1"/>
</dbReference>
<dbReference type="InterPro" id="IPR036513">
    <property type="entry name" value="STAS_dom_sf"/>
</dbReference>